<feature type="compositionally biased region" description="Polar residues" evidence="5">
    <location>
        <begin position="377"/>
        <end position="388"/>
    </location>
</feature>
<dbReference type="InterPro" id="IPR058625">
    <property type="entry name" value="MdtA-like_BSH"/>
</dbReference>
<dbReference type="InterPro" id="IPR050465">
    <property type="entry name" value="UPF0194_transport"/>
</dbReference>
<protein>
    <submittedName>
        <fullName evidence="10">Efflux RND transporter periplasmic adaptor subunit</fullName>
    </submittedName>
</protein>
<dbReference type="PANTHER" id="PTHR32347:SF14">
    <property type="entry name" value="EFFLUX SYSTEM COMPONENT YKNX-RELATED"/>
    <property type="match status" value="1"/>
</dbReference>
<evidence type="ECO:0000313" key="10">
    <source>
        <dbReference type="EMBL" id="TLD68921.1"/>
    </source>
</evidence>
<comment type="subcellular location">
    <subcellularLocation>
        <location evidence="1">Cell envelope</location>
    </subcellularLocation>
</comment>
<dbReference type="InterPro" id="IPR058624">
    <property type="entry name" value="MdtA-like_HH"/>
</dbReference>
<comment type="similarity">
    <text evidence="2">Belongs to the membrane fusion protein (MFP) (TC 8.A.1) family.</text>
</comment>
<keyword evidence="6" id="KW-0812">Transmembrane</keyword>
<feature type="region of interest" description="Disordered" evidence="5">
    <location>
        <begin position="347"/>
        <end position="389"/>
    </location>
</feature>
<dbReference type="InterPro" id="IPR058792">
    <property type="entry name" value="Beta-barrel_RND_2"/>
</dbReference>
<feature type="compositionally biased region" description="Low complexity" evidence="5">
    <location>
        <begin position="347"/>
        <end position="358"/>
    </location>
</feature>
<dbReference type="AlphaFoldDB" id="A0A5R8K9E8"/>
<feature type="domain" description="Multidrug resistance protein MdtA-like barrel-sandwich hybrid" evidence="8">
    <location>
        <begin position="83"/>
        <end position="238"/>
    </location>
</feature>
<dbReference type="GO" id="GO:0022857">
    <property type="term" value="F:transmembrane transporter activity"/>
    <property type="evidence" value="ECO:0007669"/>
    <property type="project" value="InterPro"/>
</dbReference>
<dbReference type="Pfam" id="PF25876">
    <property type="entry name" value="HH_MFP_RND"/>
    <property type="match status" value="1"/>
</dbReference>
<feature type="transmembrane region" description="Helical" evidence="6">
    <location>
        <begin position="29"/>
        <end position="46"/>
    </location>
</feature>
<evidence type="ECO:0000313" key="11">
    <source>
        <dbReference type="Proteomes" id="UP000306196"/>
    </source>
</evidence>
<evidence type="ECO:0000256" key="4">
    <source>
        <dbReference type="SAM" id="Coils"/>
    </source>
</evidence>
<comment type="caution">
    <text evidence="10">The sequence shown here is derived from an EMBL/GenBank/DDBJ whole genome shotgun (WGS) entry which is preliminary data.</text>
</comment>
<dbReference type="Pfam" id="PF25917">
    <property type="entry name" value="BSH_RND"/>
    <property type="match status" value="1"/>
</dbReference>
<evidence type="ECO:0000256" key="3">
    <source>
        <dbReference type="ARBA" id="ARBA00023054"/>
    </source>
</evidence>
<evidence type="ECO:0000256" key="1">
    <source>
        <dbReference type="ARBA" id="ARBA00004196"/>
    </source>
</evidence>
<dbReference type="EMBL" id="VAUV01000017">
    <property type="protein sequence ID" value="TLD68921.1"/>
    <property type="molecule type" value="Genomic_DNA"/>
</dbReference>
<dbReference type="InterPro" id="IPR006143">
    <property type="entry name" value="RND_pump_MFP"/>
</dbReference>
<accession>A0A5R8K9E8</accession>
<name>A0A5R8K9E8_9BACT</name>
<dbReference type="Gene3D" id="2.40.50.100">
    <property type="match status" value="1"/>
</dbReference>
<feature type="domain" description="CusB-like beta-barrel" evidence="9">
    <location>
        <begin position="252"/>
        <end position="326"/>
    </location>
</feature>
<dbReference type="OrthoDB" id="9809068at2"/>
<dbReference type="NCBIfam" id="TIGR01730">
    <property type="entry name" value="RND_mfp"/>
    <property type="match status" value="1"/>
</dbReference>
<evidence type="ECO:0000259" key="9">
    <source>
        <dbReference type="Pfam" id="PF25954"/>
    </source>
</evidence>
<dbReference type="Gene3D" id="1.10.287.470">
    <property type="entry name" value="Helix hairpin bin"/>
    <property type="match status" value="1"/>
</dbReference>
<dbReference type="GO" id="GO:0030313">
    <property type="term" value="C:cell envelope"/>
    <property type="evidence" value="ECO:0007669"/>
    <property type="project" value="UniProtKB-SubCell"/>
</dbReference>
<evidence type="ECO:0000259" key="8">
    <source>
        <dbReference type="Pfam" id="PF25917"/>
    </source>
</evidence>
<gene>
    <name evidence="10" type="ORF">FEM03_19865</name>
</gene>
<organism evidence="10 11">
    <name type="scientific">Phragmitibacter flavus</name>
    <dbReference type="NCBI Taxonomy" id="2576071"/>
    <lineage>
        <taxon>Bacteria</taxon>
        <taxon>Pseudomonadati</taxon>
        <taxon>Verrucomicrobiota</taxon>
        <taxon>Verrucomicrobiia</taxon>
        <taxon>Verrucomicrobiales</taxon>
        <taxon>Verrucomicrobiaceae</taxon>
        <taxon>Phragmitibacter</taxon>
    </lineage>
</organism>
<feature type="domain" description="Multidrug resistance protein MdtA-like alpha-helical hairpin" evidence="7">
    <location>
        <begin position="131"/>
        <end position="199"/>
    </location>
</feature>
<dbReference type="RefSeq" id="WP_138088051.1">
    <property type="nucleotide sequence ID" value="NZ_VAUV01000017.1"/>
</dbReference>
<proteinExistence type="inferred from homology"/>
<dbReference type="Proteomes" id="UP000306196">
    <property type="component" value="Unassembled WGS sequence"/>
</dbReference>
<keyword evidence="6" id="KW-0472">Membrane</keyword>
<dbReference type="GO" id="GO:0016020">
    <property type="term" value="C:membrane"/>
    <property type="evidence" value="ECO:0007669"/>
    <property type="project" value="InterPro"/>
</dbReference>
<keyword evidence="11" id="KW-1185">Reference proteome</keyword>
<dbReference type="Gene3D" id="2.40.30.170">
    <property type="match status" value="1"/>
</dbReference>
<keyword evidence="3 4" id="KW-0175">Coiled coil</keyword>
<feature type="coiled-coil region" evidence="4">
    <location>
        <begin position="131"/>
        <end position="199"/>
    </location>
</feature>
<reference evidence="10 11" key="1">
    <citation type="submission" date="2019-05" db="EMBL/GenBank/DDBJ databases">
        <title>Verrucobacter flavum gen. nov., sp. nov. a new member of the family Verrucomicrobiaceae.</title>
        <authorList>
            <person name="Szuroczki S."/>
            <person name="Abbaszade G."/>
            <person name="Szabo A."/>
            <person name="Felfoldi T."/>
            <person name="Schumann P."/>
            <person name="Boka K."/>
            <person name="Keki Z."/>
            <person name="Toumi M."/>
            <person name="Toth E."/>
        </authorList>
    </citation>
    <scope>NUCLEOTIDE SEQUENCE [LARGE SCALE GENOMIC DNA]</scope>
    <source>
        <strain evidence="10 11">MG-N-17</strain>
    </source>
</reference>
<sequence length="438" mass="46536">MNATTTPNTENLSDIILGANAPARPWTKLTAALILVALVVTAWLWWSHRTQAQNQASPYITEPLKRGDINLTITATGNLEPTNEVTVGSELSGTTLAVYVDTNDHVTKGQPLAKLDSSKLNQQTESSRASLRSAQAKVAQAEATLKESEASLARTKNLEKLTSGKAVSTADVDTAIATAERAKADLLSAKAAVGEAEAQVRINESDLEKAIIKSPIDGIVLTRNLEPGQTVAASFTAPELFVIAEKLEHMKLKVAVAEADIGRVANQQTATFTVDAWPDRSYTANVTKVSYGSAVTDNVVTYEAELQVTNDDLSLRPGMTATADIRVAEATQAYLVPNAALRFNPTTASASAAPPKKSFVQNLIPSPRGGGSRPKTNDTPNTRPTAGNHQIWILRDGKPQSLPVKLGISDGRHTEVISDNITEGLPVIIQANANAITP</sequence>
<evidence type="ECO:0000256" key="2">
    <source>
        <dbReference type="ARBA" id="ARBA00009477"/>
    </source>
</evidence>
<dbReference type="PANTHER" id="PTHR32347">
    <property type="entry name" value="EFFLUX SYSTEM COMPONENT YKNX-RELATED"/>
    <property type="match status" value="1"/>
</dbReference>
<evidence type="ECO:0000259" key="7">
    <source>
        <dbReference type="Pfam" id="PF25876"/>
    </source>
</evidence>
<keyword evidence="6" id="KW-1133">Transmembrane helix</keyword>
<evidence type="ECO:0000256" key="6">
    <source>
        <dbReference type="SAM" id="Phobius"/>
    </source>
</evidence>
<dbReference type="SUPFAM" id="SSF111369">
    <property type="entry name" value="HlyD-like secretion proteins"/>
    <property type="match status" value="1"/>
</dbReference>
<evidence type="ECO:0000256" key="5">
    <source>
        <dbReference type="SAM" id="MobiDB-lite"/>
    </source>
</evidence>
<dbReference type="Pfam" id="PF25954">
    <property type="entry name" value="Beta-barrel_RND_2"/>
    <property type="match status" value="1"/>
</dbReference>